<dbReference type="EC" id="2.7.1.130" evidence="3 13"/>
<evidence type="ECO:0000256" key="9">
    <source>
        <dbReference type="ARBA" id="ARBA00022777"/>
    </source>
</evidence>
<evidence type="ECO:0000256" key="1">
    <source>
        <dbReference type="ARBA" id="ARBA00002274"/>
    </source>
</evidence>
<sequence length="337" mass="38467">MKHLRKILFPFAGLYYIITLLRNKAYDNGFMSYKKYQLPVICIGNLNTGGTGKSPMTEYLIRILKNNYKVATLSRGYGRKTKGYFQVNSNSLAENVGDEPLQFAKKFDDVTVSVCEDRQSGISKLLQLTPPLEVIILDDAYQHRKVKAGFQILLTAYYDLYTDDFLLPAGNLREARKGAHRAHSIIVTKCPKRISQSERDVIISKLKPLPHQKVYFTTINYSDMLMSDTSHLPVSELKNRAFTLVTGIANPKPLVTYLQNLGLNFDHKIYGDHHNFALSEIKELEMLDLIVTTEKDYVRLSPLLVDKSLYYLPIEASFIDEASIFDNQVLSFVKDFN</sequence>
<evidence type="ECO:0000256" key="10">
    <source>
        <dbReference type="ARBA" id="ARBA00022840"/>
    </source>
</evidence>
<keyword evidence="7 13" id="KW-0808">Transferase</keyword>
<dbReference type="InterPro" id="IPR027417">
    <property type="entry name" value="P-loop_NTPase"/>
</dbReference>
<dbReference type="Proteomes" id="UP000198379">
    <property type="component" value="Unassembled WGS sequence"/>
</dbReference>
<keyword evidence="5 13" id="KW-0444">Lipid biosynthesis</keyword>
<dbReference type="AlphaFoldDB" id="A0A239B8U2"/>
<name>A0A239B8U2_9FLAO</name>
<keyword evidence="6 13" id="KW-0441">Lipid A biosynthesis</keyword>
<keyword evidence="9 13" id="KW-0418">Kinase</keyword>
<dbReference type="OrthoDB" id="9766423at2"/>
<dbReference type="EMBL" id="FZNY01000006">
    <property type="protein sequence ID" value="SNS04347.1"/>
    <property type="molecule type" value="Genomic_DNA"/>
</dbReference>
<accession>A0A239B8U2</accession>
<reference evidence="14 15" key="1">
    <citation type="submission" date="2017-06" db="EMBL/GenBank/DDBJ databases">
        <authorList>
            <person name="Kim H.J."/>
            <person name="Triplett B.A."/>
        </authorList>
    </citation>
    <scope>NUCLEOTIDE SEQUENCE [LARGE SCALE GENOMIC DNA]</scope>
    <source>
        <strain evidence="14 15">DSM 25597</strain>
    </source>
</reference>
<dbReference type="Pfam" id="PF02606">
    <property type="entry name" value="LpxK"/>
    <property type="match status" value="1"/>
</dbReference>
<comment type="similarity">
    <text evidence="13">Belongs to the LpxK family.</text>
</comment>
<comment type="caution">
    <text evidence="13">Lacks conserved residue(s) required for the propagation of feature annotation.</text>
</comment>
<evidence type="ECO:0000256" key="6">
    <source>
        <dbReference type="ARBA" id="ARBA00022556"/>
    </source>
</evidence>
<dbReference type="GO" id="GO:0005524">
    <property type="term" value="F:ATP binding"/>
    <property type="evidence" value="ECO:0007669"/>
    <property type="project" value="UniProtKB-UniRule"/>
</dbReference>
<dbReference type="GO" id="GO:0009244">
    <property type="term" value="P:lipopolysaccharide core region biosynthetic process"/>
    <property type="evidence" value="ECO:0007669"/>
    <property type="project" value="TreeGrafter"/>
</dbReference>
<evidence type="ECO:0000256" key="7">
    <source>
        <dbReference type="ARBA" id="ARBA00022679"/>
    </source>
</evidence>
<protein>
    <recommendedName>
        <fullName evidence="4 13">Tetraacyldisaccharide 4'-kinase</fullName>
        <ecNumber evidence="3 13">2.7.1.130</ecNumber>
    </recommendedName>
    <alternativeName>
        <fullName evidence="12 13">Lipid A 4'-kinase</fullName>
    </alternativeName>
</protein>
<dbReference type="GO" id="GO:0005886">
    <property type="term" value="C:plasma membrane"/>
    <property type="evidence" value="ECO:0007669"/>
    <property type="project" value="TreeGrafter"/>
</dbReference>
<dbReference type="UniPathway" id="UPA00359">
    <property type="reaction ID" value="UER00482"/>
</dbReference>
<dbReference type="PANTHER" id="PTHR42724:SF1">
    <property type="entry name" value="TETRAACYLDISACCHARIDE 4'-KINASE, MITOCHONDRIAL-RELATED"/>
    <property type="match status" value="1"/>
</dbReference>
<comment type="function">
    <text evidence="1 13">Transfers the gamma-phosphate of ATP to the 4'-position of a tetraacyldisaccharide 1-phosphate intermediate (termed DS-1-P) to form tetraacyldisaccharide 1,4'-bis-phosphate (lipid IVA).</text>
</comment>
<evidence type="ECO:0000256" key="8">
    <source>
        <dbReference type="ARBA" id="ARBA00022741"/>
    </source>
</evidence>
<dbReference type="PANTHER" id="PTHR42724">
    <property type="entry name" value="TETRAACYLDISACCHARIDE 4'-KINASE"/>
    <property type="match status" value="1"/>
</dbReference>
<evidence type="ECO:0000256" key="2">
    <source>
        <dbReference type="ARBA" id="ARBA00004870"/>
    </source>
</evidence>
<comment type="pathway">
    <text evidence="2 13">Glycolipid biosynthesis; lipid IV(A) biosynthesis; lipid IV(A) from (3R)-3-hydroxytetradecanoyl-[acyl-carrier-protein] and UDP-N-acetyl-alpha-D-glucosamine: step 6/6.</text>
</comment>
<dbReference type="RefSeq" id="WP_089372631.1">
    <property type="nucleotide sequence ID" value="NZ_BMEP01000005.1"/>
</dbReference>
<dbReference type="HAMAP" id="MF_00409">
    <property type="entry name" value="LpxK"/>
    <property type="match status" value="1"/>
</dbReference>
<keyword evidence="10 13" id="KW-0067">ATP-binding</keyword>
<dbReference type="GO" id="GO:0009245">
    <property type="term" value="P:lipid A biosynthetic process"/>
    <property type="evidence" value="ECO:0007669"/>
    <property type="project" value="UniProtKB-UniRule"/>
</dbReference>
<dbReference type="InterPro" id="IPR003758">
    <property type="entry name" value="LpxK"/>
</dbReference>
<keyword evidence="15" id="KW-1185">Reference proteome</keyword>
<organism evidence="14 15">
    <name type="scientific">Dokdonia pacifica</name>
    <dbReference type="NCBI Taxonomy" id="1627892"/>
    <lineage>
        <taxon>Bacteria</taxon>
        <taxon>Pseudomonadati</taxon>
        <taxon>Bacteroidota</taxon>
        <taxon>Flavobacteriia</taxon>
        <taxon>Flavobacteriales</taxon>
        <taxon>Flavobacteriaceae</taxon>
        <taxon>Dokdonia</taxon>
    </lineage>
</organism>
<evidence type="ECO:0000256" key="11">
    <source>
        <dbReference type="ARBA" id="ARBA00023098"/>
    </source>
</evidence>
<comment type="catalytic activity">
    <reaction evidence="13">
        <text>a lipid A disaccharide + ATP = a lipid IVA + ADP + H(+)</text>
        <dbReference type="Rhea" id="RHEA:67840"/>
        <dbReference type="ChEBI" id="CHEBI:15378"/>
        <dbReference type="ChEBI" id="CHEBI:30616"/>
        <dbReference type="ChEBI" id="CHEBI:176343"/>
        <dbReference type="ChEBI" id="CHEBI:176425"/>
        <dbReference type="ChEBI" id="CHEBI:456216"/>
        <dbReference type="EC" id="2.7.1.130"/>
    </reaction>
</comment>
<keyword evidence="11 13" id="KW-0443">Lipid metabolism</keyword>
<gene>
    <name evidence="13" type="primary">lpxK</name>
    <name evidence="14" type="ORF">SAMN06265376_1064</name>
</gene>
<evidence type="ECO:0000256" key="5">
    <source>
        <dbReference type="ARBA" id="ARBA00022516"/>
    </source>
</evidence>
<evidence type="ECO:0000256" key="4">
    <source>
        <dbReference type="ARBA" id="ARBA00016436"/>
    </source>
</evidence>
<evidence type="ECO:0000256" key="12">
    <source>
        <dbReference type="ARBA" id="ARBA00029757"/>
    </source>
</evidence>
<dbReference type="NCBIfam" id="TIGR00682">
    <property type="entry name" value="lpxK"/>
    <property type="match status" value="1"/>
</dbReference>
<dbReference type="SUPFAM" id="SSF52540">
    <property type="entry name" value="P-loop containing nucleoside triphosphate hydrolases"/>
    <property type="match status" value="1"/>
</dbReference>
<evidence type="ECO:0000313" key="14">
    <source>
        <dbReference type="EMBL" id="SNS04347.1"/>
    </source>
</evidence>
<evidence type="ECO:0000256" key="3">
    <source>
        <dbReference type="ARBA" id="ARBA00012071"/>
    </source>
</evidence>
<evidence type="ECO:0000256" key="13">
    <source>
        <dbReference type="HAMAP-Rule" id="MF_00409"/>
    </source>
</evidence>
<evidence type="ECO:0000313" key="15">
    <source>
        <dbReference type="Proteomes" id="UP000198379"/>
    </source>
</evidence>
<keyword evidence="8 13" id="KW-0547">Nucleotide-binding</keyword>
<dbReference type="GO" id="GO:0009029">
    <property type="term" value="F:lipid-A 4'-kinase activity"/>
    <property type="evidence" value="ECO:0007669"/>
    <property type="project" value="UniProtKB-UniRule"/>
</dbReference>
<proteinExistence type="inferred from homology"/>